<sequence length="36" mass="3991">MCRILSGHVAAGDELFGIDDKSSQKEHSERLDFVLS</sequence>
<reference evidence="2" key="1">
    <citation type="submission" date="2022-11" db="UniProtKB">
        <authorList>
            <consortium name="WormBaseParasite"/>
        </authorList>
    </citation>
    <scope>IDENTIFICATION</scope>
</reference>
<protein>
    <submittedName>
        <fullName evidence="2">Uncharacterized protein</fullName>
    </submittedName>
</protein>
<dbReference type="Proteomes" id="UP000887564">
    <property type="component" value="Unplaced"/>
</dbReference>
<dbReference type="AlphaFoldDB" id="A0A914RQ33"/>
<name>A0A914RQ33_PAREQ</name>
<accession>A0A914RQ33</accession>
<evidence type="ECO:0000313" key="1">
    <source>
        <dbReference type="Proteomes" id="UP000887564"/>
    </source>
</evidence>
<proteinExistence type="predicted"/>
<dbReference type="WBParaSite" id="PEQ_0000846201-mRNA-1">
    <property type="protein sequence ID" value="PEQ_0000846201-mRNA-1"/>
    <property type="gene ID" value="PEQ_0000846201"/>
</dbReference>
<evidence type="ECO:0000313" key="2">
    <source>
        <dbReference type="WBParaSite" id="PEQ_0000846201-mRNA-1"/>
    </source>
</evidence>
<keyword evidence="1" id="KW-1185">Reference proteome</keyword>
<organism evidence="1 2">
    <name type="scientific">Parascaris equorum</name>
    <name type="common">Equine roundworm</name>
    <dbReference type="NCBI Taxonomy" id="6256"/>
    <lineage>
        <taxon>Eukaryota</taxon>
        <taxon>Metazoa</taxon>
        <taxon>Ecdysozoa</taxon>
        <taxon>Nematoda</taxon>
        <taxon>Chromadorea</taxon>
        <taxon>Rhabditida</taxon>
        <taxon>Spirurina</taxon>
        <taxon>Ascaridomorpha</taxon>
        <taxon>Ascaridoidea</taxon>
        <taxon>Ascarididae</taxon>
        <taxon>Parascaris</taxon>
    </lineage>
</organism>